<organism evidence="1 2">
    <name type="scientific">Paenibacillus urinalis</name>
    <dbReference type="NCBI Taxonomy" id="521520"/>
    <lineage>
        <taxon>Bacteria</taxon>
        <taxon>Bacillati</taxon>
        <taxon>Bacillota</taxon>
        <taxon>Bacilli</taxon>
        <taxon>Bacillales</taxon>
        <taxon>Paenibacillaceae</taxon>
        <taxon>Paenibacillus</taxon>
    </lineage>
</organism>
<sequence length="65" mass="7511">MKISDMSVDRITLDNKDLLTRILFRGIEDDGENGDVIFVLAVCRPVNIGFHMQLNYIILDVPQRY</sequence>
<dbReference type="Proteomes" id="UP001221519">
    <property type="component" value="Chromosome"/>
</dbReference>
<reference evidence="1 2" key="1">
    <citation type="submission" date="2023-02" db="EMBL/GenBank/DDBJ databases">
        <title>Pathogen: clinical or host-associated sample.</title>
        <authorList>
            <person name="Hergert J."/>
            <person name="Casey R."/>
            <person name="Wagner J."/>
            <person name="Young E.L."/>
            <person name="Oakeson K.F."/>
        </authorList>
    </citation>
    <scope>NUCLEOTIDE SEQUENCE [LARGE SCALE GENOMIC DNA]</scope>
    <source>
        <strain evidence="1 2">2022CK-00829</strain>
    </source>
</reference>
<protein>
    <submittedName>
        <fullName evidence="1">Uncharacterized protein</fullName>
    </submittedName>
</protein>
<name>A0ABY7XGS6_9BACL</name>
<gene>
    <name evidence="1" type="ORF">PUW25_06595</name>
</gene>
<accession>A0ABY7XGS6</accession>
<evidence type="ECO:0000313" key="1">
    <source>
        <dbReference type="EMBL" id="WDI05011.1"/>
    </source>
</evidence>
<dbReference type="RefSeq" id="WP_205053867.1">
    <property type="nucleotide sequence ID" value="NZ_CP118106.1"/>
</dbReference>
<evidence type="ECO:0000313" key="2">
    <source>
        <dbReference type="Proteomes" id="UP001221519"/>
    </source>
</evidence>
<proteinExistence type="predicted"/>
<keyword evidence="2" id="KW-1185">Reference proteome</keyword>
<dbReference type="EMBL" id="CP118108">
    <property type="protein sequence ID" value="WDI05011.1"/>
    <property type="molecule type" value="Genomic_DNA"/>
</dbReference>